<accession>A0A4P6ZFR8</accession>
<keyword evidence="2" id="KW-1185">Reference proteome</keyword>
<dbReference type="AlphaFoldDB" id="A0A4P6ZFR8"/>
<proteinExistence type="predicted"/>
<dbReference type="EMBL" id="CP037954">
    <property type="protein sequence ID" value="QBO58408.1"/>
    <property type="molecule type" value="Genomic_DNA"/>
</dbReference>
<gene>
    <name evidence="1" type="ORF">NBC122_01593</name>
</gene>
<evidence type="ECO:0000313" key="1">
    <source>
        <dbReference type="EMBL" id="QBO58408.1"/>
    </source>
</evidence>
<dbReference type="OrthoDB" id="1374812at2"/>
<evidence type="ECO:0000313" key="2">
    <source>
        <dbReference type="Proteomes" id="UP000294419"/>
    </source>
</evidence>
<dbReference type="RefSeq" id="WP_133439843.1">
    <property type="nucleotide sequence ID" value="NZ_CP037954.1"/>
</dbReference>
<reference evidence="1 2" key="1">
    <citation type="submission" date="2019-03" db="EMBL/GenBank/DDBJ databases">
        <authorList>
            <person name="Kim H."/>
            <person name="Yu S.-M."/>
        </authorList>
    </citation>
    <scope>NUCLEOTIDE SEQUENCE [LARGE SCALE GENOMIC DNA]</scope>
    <source>
        <strain evidence="1 2">NBC122</strain>
    </source>
</reference>
<dbReference type="Proteomes" id="UP000294419">
    <property type="component" value="Chromosome"/>
</dbReference>
<dbReference type="KEGG" id="csal:NBC122_01593"/>
<sequence>MNTIDYNSISEAITELSKIGQKEIATKLENILENNEVEKPKLHNKKDDKTTSYYRVNLTEEELEVITDLFLDLEVESLTEEGEAGHSTERYVTLLNNWSNISGETASL</sequence>
<name>A0A4P6ZFR8_9FLAO</name>
<protein>
    <submittedName>
        <fullName evidence="1">Uncharacterized protein</fullName>
    </submittedName>
</protein>
<organism evidence="1 2">
    <name type="scientific">Chryseobacterium salivictor</name>
    <dbReference type="NCBI Taxonomy" id="2547600"/>
    <lineage>
        <taxon>Bacteria</taxon>
        <taxon>Pseudomonadati</taxon>
        <taxon>Bacteroidota</taxon>
        <taxon>Flavobacteriia</taxon>
        <taxon>Flavobacteriales</taxon>
        <taxon>Weeksellaceae</taxon>
        <taxon>Chryseobacterium group</taxon>
        <taxon>Chryseobacterium</taxon>
    </lineage>
</organism>